<evidence type="ECO:0000256" key="1">
    <source>
        <dbReference type="SAM" id="Phobius"/>
    </source>
</evidence>
<keyword evidence="1" id="KW-0472">Membrane</keyword>
<organism evidence="2 3">
    <name type="scientific">Mycetohabitans rhizoxinica</name>
    <dbReference type="NCBI Taxonomy" id="412963"/>
    <lineage>
        <taxon>Bacteria</taxon>
        <taxon>Pseudomonadati</taxon>
        <taxon>Pseudomonadota</taxon>
        <taxon>Betaproteobacteria</taxon>
        <taxon>Burkholderiales</taxon>
        <taxon>Burkholderiaceae</taxon>
        <taxon>Mycetohabitans</taxon>
    </lineage>
</organism>
<keyword evidence="1" id="KW-1133">Transmembrane helix</keyword>
<dbReference type="Proteomes" id="UP001493153">
    <property type="component" value="Chromosome"/>
</dbReference>
<name>A0ABZ2PYM3_9BURK</name>
<proteinExistence type="predicted"/>
<reference evidence="2 3" key="1">
    <citation type="submission" date="2020-09" db="EMBL/GenBank/DDBJ databases">
        <title>Genome sequences of Mycetohabitans spp.</title>
        <authorList>
            <person name="Carter M.E."/>
            <person name="Carpenter S.C.D."/>
            <person name="Bogdanove A.J."/>
        </authorList>
    </citation>
    <scope>NUCLEOTIDE SEQUENCE [LARGE SCALE GENOMIC DNA]</scope>
    <source>
        <strain evidence="2 3">B12</strain>
    </source>
</reference>
<dbReference type="EMBL" id="CP062176">
    <property type="protein sequence ID" value="WXK39000.1"/>
    <property type="molecule type" value="Genomic_DNA"/>
</dbReference>
<evidence type="ECO:0008006" key="4">
    <source>
        <dbReference type="Google" id="ProtNLM"/>
    </source>
</evidence>
<dbReference type="RefSeq" id="WP_013435778.1">
    <property type="nucleotide sequence ID" value="NZ_CP062171.1"/>
</dbReference>
<accession>A0ABZ2PYM3</accession>
<keyword evidence="1" id="KW-0812">Transmembrane</keyword>
<feature type="transmembrane region" description="Helical" evidence="1">
    <location>
        <begin position="43"/>
        <end position="65"/>
    </location>
</feature>
<protein>
    <recommendedName>
        <fullName evidence="4">Tfp pilus assembly protein PilV</fullName>
    </recommendedName>
</protein>
<sequence length="165" mass="17473">MSFVRGLPSRLCKAGVIPPMARAPWRALRVPRLGVTGATMIEAAMATALAAVTIVGVGAAWQAMVRSDQALSNRMRAALIADAALELMRAGHPQSVALAHASRDASRQLLDGTVTVERDPDGANVLMLEWSELATDASQRAAACRGTIVPPDGYVRRCLLLGFLE</sequence>
<evidence type="ECO:0000313" key="2">
    <source>
        <dbReference type="EMBL" id="WXK39000.1"/>
    </source>
</evidence>
<gene>
    <name evidence="2" type="ORF">IHE29_06775</name>
</gene>
<keyword evidence="3" id="KW-1185">Reference proteome</keyword>
<evidence type="ECO:0000313" key="3">
    <source>
        <dbReference type="Proteomes" id="UP001493153"/>
    </source>
</evidence>